<dbReference type="Proteomes" id="UP001180020">
    <property type="component" value="Unassembled WGS sequence"/>
</dbReference>
<dbReference type="AlphaFoldDB" id="A0AAV9FDY7"/>
<sequence length="56" mass="6140">MGVWDYGGGLDVRWTLVSRRLVVPGEGINGENVKQWKGEGLGLAILAENGIQNYRP</sequence>
<reference evidence="1" key="1">
    <citation type="journal article" date="2023" name="Nat. Commun.">
        <title>Diploid and tetraploid genomes of Acorus and the evolution of monocots.</title>
        <authorList>
            <person name="Ma L."/>
            <person name="Liu K.W."/>
            <person name="Li Z."/>
            <person name="Hsiao Y.Y."/>
            <person name="Qi Y."/>
            <person name="Fu T."/>
            <person name="Tang G.D."/>
            <person name="Zhang D."/>
            <person name="Sun W.H."/>
            <person name="Liu D.K."/>
            <person name="Li Y."/>
            <person name="Chen G.Z."/>
            <person name="Liu X.D."/>
            <person name="Liao X.Y."/>
            <person name="Jiang Y.T."/>
            <person name="Yu X."/>
            <person name="Hao Y."/>
            <person name="Huang J."/>
            <person name="Zhao X.W."/>
            <person name="Ke S."/>
            <person name="Chen Y.Y."/>
            <person name="Wu W.L."/>
            <person name="Hsu J.L."/>
            <person name="Lin Y.F."/>
            <person name="Huang M.D."/>
            <person name="Li C.Y."/>
            <person name="Huang L."/>
            <person name="Wang Z.W."/>
            <person name="Zhao X."/>
            <person name="Zhong W.Y."/>
            <person name="Peng D.H."/>
            <person name="Ahmad S."/>
            <person name="Lan S."/>
            <person name="Zhang J.S."/>
            <person name="Tsai W.C."/>
            <person name="Van de Peer Y."/>
            <person name="Liu Z.J."/>
        </authorList>
    </citation>
    <scope>NUCLEOTIDE SEQUENCE</scope>
    <source>
        <strain evidence="1">CP</strain>
    </source>
</reference>
<keyword evidence="2" id="KW-1185">Reference proteome</keyword>
<organism evidence="1 2">
    <name type="scientific">Acorus calamus</name>
    <name type="common">Sweet flag</name>
    <dbReference type="NCBI Taxonomy" id="4465"/>
    <lineage>
        <taxon>Eukaryota</taxon>
        <taxon>Viridiplantae</taxon>
        <taxon>Streptophyta</taxon>
        <taxon>Embryophyta</taxon>
        <taxon>Tracheophyta</taxon>
        <taxon>Spermatophyta</taxon>
        <taxon>Magnoliopsida</taxon>
        <taxon>Liliopsida</taxon>
        <taxon>Acoraceae</taxon>
        <taxon>Acorus</taxon>
    </lineage>
</organism>
<reference evidence="1" key="2">
    <citation type="submission" date="2023-06" db="EMBL/GenBank/DDBJ databases">
        <authorList>
            <person name="Ma L."/>
            <person name="Liu K.-W."/>
            <person name="Li Z."/>
            <person name="Hsiao Y.-Y."/>
            <person name="Qi Y."/>
            <person name="Fu T."/>
            <person name="Tang G."/>
            <person name="Zhang D."/>
            <person name="Sun W.-H."/>
            <person name="Liu D.-K."/>
            <person name="Li Y."/>
            <person name="Chen G.-Z."/>
            <person name="Liu X.-D."/>
            <person name="Liao X.-Y."/>
            <person name="Jiang Y.-T."/>
            <person name="Yu X."/>
            <person name="Hao Y."/>
            <person name="Huang J."/>
            <person name="Zhao X.-W."/>
            <person name="Ke S."/>
            <person name="Chen Y.-Y."/>
            <person name="Wu W.-L."/>
            <person name="Hsu J.-L."/>
            <person name="Lin Y.-F."/>
            <person name="Huang M.-D."/>
            <person name="Li C.-Y."/>
            <person name="Huang L."/>
            <person name="Wang Z.-W."/>
            <person name="Zhao X."/>
            <person name="Zhong W.-Y."/>
            <person name="Peng D.-H."/>
            <person name="Ahmad S."/>
            <person name="Lan S."/>
            <person name="Zhang J.-S."/>
            <person name="Tsai W.-C."/>
            <person name="Van De Peer Y."/>
            <person name="Liu Z.-J."/>
        </authorList>
    </citation>
    <scope>NUCLEOTIDE SEQUENCE</scope>
    <source>
        <strain evidence="1">CP</strain>
        <tissue evidence="1">Leaves</tissue>
    </source>
</reference>
<dbReference type="EMBL" id="JAUJYO010000001">
    <property type="protein sequence ID" value="KAK1324268.1"/>
    <property type="molecule type" value="Genomic_DNA"/>
</dbReference>
<name>A0AAV9FDY7_ACOCL</name>
<accession>A0AAV9FDY7</accession>
<comment type="caution">
    <text evidence="1">The sequence shown here is derived from an EMBL/GenBank/DDBJ whole genome shotgun (WGS) entry which is preliminary data.</text>
</comment>
<gene>
    <name evidence="1" type="ORF">QJS10_CPA01g02216</name>
</gene>
<evidence type="ECO:0000313" key="2">
    <source>
        <dbReference type="Proteomes" id="UP001180020"/>
    </source>
</evidence>
<protein>
    <submittedName>
        <fullName evidence="1">Uncharacterized protein</fullName>
    </submittedName>
</protein>
<proteinExistence type="predicted"/>
<evidence type="ECO:0000313" key="1">
    <source>
        <dbReference type="EMBL" id="KAK1324268.1"/>
    </source>
</evidence>